<sequence>MRRALRFDNFYVSPQCAQSRAALLTGRASPRVGTMLVHGGYDFINSAEATAAEVMSAAGYNSVHYGKWHNGRTLGYEPWNVGFSESWLPPMASEDALVSHNGTYVQTKKYLDEMLMDNVLGFLTAQQNASKPFYMFYAPHSIHTSRTDGPFQGRAFRLYPQRYRLQFKDPRYQSVTPSTIDAWAMLQYLDDVLGRMFSFLESSPLGRNTYVMIMSDNGPQLLVDEKEQQERRIPSKMQGSKSLANEAGIRNFLAVAGPGVPGGVIDSSLLGLPDILPTMADLASVPEGTANHKPWDGMSFKNLLQPGSGGGAVAAAALQSSGRRGVALASAKQFNRFVFALSPHCWDADAVPALGPDREVLRPQPLLDYDRGGMANSVEVLRPQPLLDYDRGGVANSVYWKLLPGLRHNNPGFEACIAVRHREYKWLGATGKVYRFQNESHVELPCNEVPEPQASTLANIMSNAARAWWQSLVADSSSFTKPTYYLGMGKWRVTNMLADGAHERTPGNITLLANGAAGFRAPGDRMCFKTKVLTGSSYDATMFYTSKQWAVFRLAIGTYKAIQDGNAPFITTTLPAMSSVMRGQLIGSIKLPASGDDSTEACLELLNSASPGAPVFKHFANIRFTRRAAAGEVLVDNPDPGVDPQTFTAAVKAATAATTKATSSKAGSSKPGSSSSSTAKPSTNKPSNRSKPAPGSSTAASSRPAGKNSNSAAAAAAAGRATGATAKPASRGSRNAPAAAVPRKPAGSGAAAAAAAAAAARSLPSSAKSGLRTAAPGTDLSGSSSSSATTPTTTTTSSSSSSSSKNSSDDVIAVPKGPPIKPAPIALSAAAFLPPTPEHWAPTGTSSAPNAVNSYNNDNSLLAVPAPDPVLSEPPPGLDTHGAPVATPAPKMESLLPLPPLQPGQNPIGNIFATLRSRYKWPEGQGVMESMFSPFDAEDIDMCEACKPEV</sequence>
<dbReference type="AlphaFoldDB" id="A0A383VT53"/>
<dbReference type="GO" id="GO:0004065">
    <property type="term" value="F:arylsulfatase activity"/>
    <property type="evidence" value="ECO:0007669"/>
    <property type="project" value="TreeGrafter"/>
</dbReference>
<dbReference type="SUPFAM" id="SSF53649">
    <property type="entry name" value="Alkaline phosphatase-like"/>
    <property type="match status" value="1"/>
</dbReference>
<evidence type="ECO:0000256" key="2">
    <source>
        <dbReference type="SAM" id="MobiDB-lite"/>
    </source>
</evidence>
<name>A0A383VT53_TETOB</name>
<dbReference type="STRING" id="3088.A0A383VT53"/>
<proteinExistence type="inferred from homology"/>
<evidence type="ECO:0000313" key="5">
    <source>
        <dbReference type="Proteomes" id="UP000256970"/>
    </source>
</evidence>
<feature type="compositionally biased region" description="Low complexity" evidence="2">
    <location>
        <begin position="658"/>
        <end position="687"/>
    </location>
</feature>
<dbReference type="Pfam" id="PF00884">
    <property type="entry name" value="Sulfatase"/>
    <property type="match status" value="1"/>
</dbReference>
<dbReference type="InterPro" id="IPR050738">
    <property type="entry name" value="Sulfatase"/>
</dbReference>
<dbReference type="InterPro" id="IPR000917">
    <property type="entry name" value="Sulfatase_N"/>
</dbReference>
<dbReference type="PANTHER" id="PTHR42693">
    <property type="entry name" value="ARYLSULFATASE FAMILY MEMBER"/>
    <property type="match status" value="1"/>
</dbReference>
<comment type="similarity">
    <text evidence="1">Belongs to the sulfatase family.</text>
</comment>
<organism evidence="4 5">
    <name type="scientific">Tetradesmus obliquus</name>
    <name type="common">Green alga</name>
    <name type="synonym">Acutodesmus obliquus</name>
    <dbReference type="NCBI Taxonomy" id="3088"/>
    <lineage>
        <taxon>Eukaryota</taxon>
        <taxon>Viridiplantae</taxon>
        <taxon>Chlorophyta</taxon>
        <taxon>core chlorophytes</taxon>
        <taxon>Chlorophyceae</taxon>
        <taxon>CS clade</taxon>
        <taxon>Sphaeropleales</taxon>
        <taxon>Scenedesmaceae</taxon>
        <taxon>Tetradesmus</taxon>
    </lineage>
</organism>
<evidence type="ECO:0000256" key="1">
    <source>
        <dbReference type="ARBA" id="ARBA00008779"/>
    </source>
</evidence>
<accession>A0A383VT53</accession>
<evidence type="ECO:0000313" key="4">
    <source>
        <dbReference type="EMBL" id="SZX68083.1"/>
    </source>
</evidence>
<feature type="domain" description="Sulfatase N-terminal" evidence="3">
    <location>
        <begin position="3"/>
        <end position="284"/>
    </location>
</feature>
<dbReference type="Gene3D" id="3.40.720.10">
    <property type="entry name" value="Alkaline Phosphatase, subunit A"/>
    <property type="match status" value="1"/>
</dbReference>
<protein>
    <recommendedName>
        <fullName evidence="3">Sulfatase N-terminal domain-containing protein</fullName>
    </recommendedName>
</protein>
<feature type="compositionally biased region" description="Low complexity" evidence="2">
    <location>
        <begin position="781"/>
        <end position="815"/>
    </location>
</feature>
<feature type="compositionally biased region" description="Low complexity" evidence="2">
    <location>
        <begin position="704"/>
        <end position="729"/>
    </location>
</feature>
<dbReference type="EMBL" id="FNXT01000835">
    <property type="protein sequence ID" value="SZX68083.1"/>
    <property type="molecule type" value="Genomic_DNA"/>
</dbReference>
<dbReference type="InterPro" id="IPR017850">
    <property type="entry name" value="Alkaline_phosphatase_core_sf"/>
</dbReference>
<reference evidence="4 5" key="1">
    <citation type="submission" date="2016-10" db="EMBL/GenBank/DDBJ databases">
        <authorList>
            <person name="Cai Z."/>
        </authorList>
    </citation>
    <scope>NUCLEOTIDE SEQUENCE [LARGE SCALE GENOMIC DNA]</scope>
</reference>
<keyword evidence="5" id="KW-1185">Reference proteome</keyword>
<dbReference type="Proteomes" id="UP000256970">
    <property type="component" value="Unassembled WGS sequence"/>
</dbReference>
<feature type="region of interest" description="Disordered" evidence="2">
    <location>
        <begin position="658"/>
        <end position="744"/>
    </location>
</feature>
<evidence type="ECO:0000259" key="3">
    <source>
        <dbReference type="Pfam" id="PF00884"/>
    </source>
</evidence>
<dbReference type="PANTHER" id="PTHR42693:SF33">
    <property type="entry name" value="ARYLSULFATASE"/>
    <property type="match status" value="1"/>
</dbReference>
<gene>
    <name evidence="4" type="ORF">BQ4739_LOCUS8403</name>
</gene>
<feature type="region of interest" description="Disordered" evidence="2">
    <location>
        <begin position="764"/>
        <end position="817"/>
    </location>
</feature>